<sequence>MKSLSQRIGILAYGEVIRLLRRPSGLFALLYGVIWGGIHGLIPRAPEPPAVTGALMGPSWHPAFLAVLSWVSFPIAFLLGVGSPLSQGRAWWRYIVPRQRQRIAVWLAIMGARVSLAGCYGISAIIAAAAAESLMRGSLTLPGVPAWWLIGGVLGAVWWADALLVTFGKTPLALGIVLVANYGIIMGVGTGEFAPSFLAPALGPTLAAMVMHHHGACMAFWTLLTVCVGYGIGFYQFRSLSI</sequence>
<organism evidence="2 3">
    <name type="scientific">Sulfobacillus benefaciens</name>
    <dbReference type="NCBI Taxonomy" id="453960"/>
    <lineage>
        <taxon>Bacteria</taxon>
        <taxon>Bacillati</taxon>
        <taxon>Bacillota</taxon>
        <taxon>Clostridia</taxon>
        <taxon>Eubacteriales</taxon>
        <taxon>Clostridiales Family XVII. Incertae Sedis</taxon>
        <taxon>Sulfobacillus</taxon>
    </lineage>
</organism>
<gene>
    <name evidence="2" type="ORF">C7B43_20235</name>
</gene>
<keyword evidence="1" id="KW-1133">Transmembrane helix</keyword>
<proteinExistence type="predicted"/>
<reference evidence="2 3" key="1">
    <citation type="journal article" date="2014" name="BMC Genomics">
        <title>Comparison of environmental and isolate Sulfobacillus genomes reveals diverse carbon, sulfur, nitrogen, and hydrogen metabolisms.</title>
        <authorList>
            <person name="Justice N.B."/>
            <person name="Norman A."/>
            <person name="Brown C.T."/>
            <person name="Singh A."/>
            <person name="Thomas B.C."/>
            <person name="Banfield J.F."/>
        </authorList>
    </citation>
    <scope>NUCLEOTIDE SEQUENCE [LARGE SCALE GENOMIC DNA]</scope>
    <source>
        <strain evidence="2">AMDSBA1</strain>
    </source>
</reference>
<evidence type="ECO:0000313" key="2">
    <source>
        <dbReference type="EMBL" id="PSR23277.1"/>
    </source>
</evidence>
<evidence type="ECO:0000256" key="1">
    <source>
        <dbReference type="SAM" id="Phobius"/>
    </source>
</evidence>
<keyword evidence="1" id="KW-0812">Transmembrane</keyword>
<protein>
    <submittedName>
        <fullName evidence="2">Uncharacterized protein</fullName>
    </submittedName>
</protein>
<dbReference type="Proteomes" id="UP000242699">
    <property type="component" value="Unassembled WGS sequence"/>
</dbReference>
<dbReference type="EMBL" id="PXYT01000096">
    <property type="protein sequence ID" value="PSR23277.1"/>
    <property type="molecule type" value="Genomic_DNA"/>
</dbReference>
<dbReference type="AlphaFoldDB" id="A0A2T2WM18"/>
<feature type="transmembrane region" description="Helical" evidence="1">
    <location>
        <begin position="218"/>
        <end position="237"/>
    </location>
</feature>
<accession>A0A2T2WM18</accession>
<keyword evidence="1" id="KW-0472">Membrane</keyword>
<comment type="caution">
    <text evidence="2">The sequence shown here is derived from an EMBL/GenBank/DDBJ whole genome shotgun (WGS) entry which is preliminary data.</text>
</comment>
<feature type="transmembrane region" description="Helical" evidence="1">
    <location>
        <begin position="146"/>
        <end position="165"/>
    </location>
</feature>
<feature type="transmembrane region" description="Helical" evidence="1">
    <location>
        <begin position="62"/>
        <end position="82"/>
    </location>
</feature>
<evidence type="ECO:0000313" key="3">
    <source>
        <dbReference type="Proteomes" id="UP000242699"/>
    </source>
</evidence>
<feature type="transmembrane region" description="Helical" evidence="1">
    <location>
        <begin position="172"/>
        <end position="198"/>
    </location>
</feature>
<feature type="transmembrane region" description="Helical" evidence="1">
    <location>
        <begin position="25"/>
        <end position="42"/>
    </location>
</feature>
<name>A0A2T2WM18_9FIRM</name>
<feature type="transmembrane region" description="Helical" evidence="1">
    <location>
        <begin position="103"/>
        <end position="126"/>
    </location>
</feature>